<sequence>MLSFALFMVAFGFCAAEGNGGTTQYPQDSAKIYNNTLSVLTRPEPISLLWYSNGLKNHMDECLLSRFLQQVEEGPRRTLETYSKFSELPAGNWTHSHTKINVTIHLHEARVENRVLLQVKPDKGDLDKHWGEQLFRSTRNGKLFPYGSPLHPEQEALLRGVGSGEKE</sequence>
<evidence type="ECO:0000313" key="2">
    <source>
        <dbReference type="EMBL" id="JAG92316.1"/>
    </source>
</evidence>
<keyword evidence="1" id="KW-0732">Signal</keyword>
<reference evidence="2" key="1">
    <citation type="journal article" date="2015" name="PLoS ONE">
        <title>An Insight into the Sialome of the Lone Star Tick, Amblyomma americanum, with a Glimpse on Its Time Dependent Gene Expression.</title>
        <authorList>
            <person name="Karim S."/>
            <person name="Ribeiro J.M."/>
        </authorList>
    </citation>
    <scope>NUCLEOTIDE SEQUENCE</scope>
    <source>
        <tissue evidence="2">Salivary gland</tissue>
    </source>
</reference>
<dbReference type="AlphaFoldDB" id="A0A0C9RXE1"/>
<organism evidence="2">
    <name type="scientific">Amblyomma americanum</name>
    <name type="common">Lone star tick</name>
    <dbReference type="NCBI Taxonomy" id="6943"/>
    <lineage>
        <taxon>Eukaryota</taxon>
        <taxon>Metazoa</taxon>
        <taxon>Ecdysozoa</taxon>
        <taxon>Arthropoda</taxon>
        <taxon>Chelicerata</taxon>
        <taxon>Arachnida</taxon>
        <taxon>Acari</taxon>
        <taxon>Parasitiformes</taxon>
        <taxon>Ixodida</taxon>
        <taxon>Ixodoidea</taxon>
        <taxon>Ixodidae</taxon>
        <taxon>Amblyomminae</taxon>
        <taxon>Amblyomma</taxon>
    </lineage>
</organism>
<dbReference type="EMBL" id="GBZX01000424">
    <property type="protein sequence ID" value="JAG92316.1"/>
    <property type="molecule type" value="mRNA"/>
</dbReference>
<proteinExistence type="evidence at transcript level"/>
<evidence type="ECO:0000256" key="1">
    <source>
        <dbReference type="SAM" id="SignalP"/>
    </source>
</evidence>
<feature type="chain" id="PRO_5002219386" evidence="1">
    <location>
        <begin position="17"/>
        <end position="167"/>
    </location>
</feature>
<dbReference type="InterPro" id="IPR012674">
    <property type="entry name" value="Calycin"/>
</dbReference>
<accession>A0A0C9RXE1</accession>
<protein>
    <submittedName>
        <fullName evidence="2">Putative secreted protein 94</fullName>
    </submittedName>
</protein>
<dbReference type="Gene3D" id="2.40.128.20">
    <property type="match status" value="1"/>
</dbReference>
<feature type="signal peptide" evidence="1">
    <location>
        <begin position="1"/>
        <end position="16"/>
    </location>
</feature>
<name>A0A0C9RXE1_AMBAM</name>